<feature type="domain" description="Beta-lactamase-related" evidence="6">
    <location>
        <begin position="588"/>
        <end position="940"/>
    </location>
</feature>
<comment type="caution">
    <text evidence="8">The sequence shown here is derived from an EMBL/GenBank/DDBJ whole genome shotgun (WGS) entry which is preliminary data.</text>
</comment>
<keyword evidence="5" id="KW-0326">Glycosidase</keyword>
<evidence type="ECO:0000256" key="5">
    <source>
        <dbReference type="ARBA" id="ARBA00023295"/>
    </source>
</evidence>
<feature type="domain" description="Glycoside hydrolase family 3 N-terminal" evidence="7">
    <location>
        <begin position="35"/>
        <end position="352"/>
    </location>
</feature>
<dbReference type="AlphaFoldDB" id="A0A9D7XFV8"/>
<gene>
    <name evidence="8" type="ORF">IPO85_16505</name>
</gene>
<keyword evidence="4 8" id="KW-0378">Hydrolase</keyword>
<evidence type="ECO:0000313" key="9">
    <source>
        <dbReference type="Proteomes" id="UP000808349"/>
    </source>
</evidence>
<evidence type="ECO:0000256" key="3">
    <source>
        <dbReference type="ARBA" id="ARBA00012663"/>
    </source>
</evidence>
<reference evidence="8 9" key="1">
    <citation type="submission" date="2020-10" db="EMBL/GenBank/DDBJ databases">
        <title>Connecting structure to function with the recovery of over 1000 high-quality activated sludge metagenome-assembled genomes encoding full-length rRNA genes using long-read sequencing.</title>
        <authorList>
            <person name="Singleton C.M."/>
            <person name="Petriglieri F."/>
            <person name="Kristensen J.M."/>
            <person name="Kirkegaard R.H."/>
            <person name="Michaelsen T.Y."/>
            <person name="Andersen M.H."/>
            <person name="Karst S.M."/>
            <person name="Dueholm M.S."/>
            <person name="Nielsen P.H."/>
            <person name="Albertsen M."/>
        </authorList>
    </citation>
    <scope>NUCLEOTIDE SEQUENCE [LARGE SCALE GENOMIC DNA]</scope>
    <source>
        <strain evidence="8">Ribe_18-Q3-R11-54_BAT3C.373</strain>
    </source>
</reference>
<dbReference type="InterPro" id="IPR050226">
    <property type="entry name" value="NagZ_Beta-hexosaminidase"/>
</dbReference>
<evidence type="ECO:0000256" key="4">
    <source>
        <dbReference type="ARBA" id="ARBA00022801"/>
    </source>
</evidence>
<dbReference type="InterPro" id="IPR001466">
    <property type="entry name" value="Beta-lactam-related"/>
</dbReference>
<dbReference type="Gene3D" id="3.40.50.1700">
    <property type="entry name" value="Glycoside hydrolase family 3 C-terminal domain"/>
    <property type="match status" value="1"/>
</dbReference>
<dbReference type="EC" id="3.2.1.52" evidence="3"/>
<comment type="similarity">
    <text evidence="2">Belongs to the glycosyl hydrolase 3 family.</text>
</comment>
<dbReference type="Proteomes" id="UP000808349">
    <property type="component" value="Unassembled WGS sequence"/>
</dbReference>
<evidence type="ECO:0000256" key="1">
    <source>
        <dbReference type="ARBA" id="ARBA00001231"/>
    </source>
</evidence>
<dbReference type="PRINTS" id="PR00133">
    <property type="entry name" value="GLHYDRLASE3"/>
</dbReference>
<dbReference type="EMBL" id="JADKFW010000015">
    <property type="protein sequence ID" value="MBK9719081.1"/>
    <property type="molecule type" value="Genomic_DNA"/>
</dbReference>
<evidence type="ECO:0000313" key="8">
    <source>
        <dbReference type="EMBL" id="MBK9719081.1"/>
    </source>
</evidence>
<dbReference type="PANTHER" id="PTHR30480">
    <property type="entry name" value="BETA-HEXOSAMINIDASE-RELATED"/>
    <property type="match status" value="1"/>
</dbReference>
<dbReference type="InterPro" id="IPR017853">
    <property type="entry name" value="GH"/>
</dbReference>
<evidence type="ECO:0000256" key="2">
    <source>
        <dbReference type="ARBA" id="ARBA00005336"/>
    </source>
</evidence>
<dbReference type="GO" id="GO:0004563">
    <property type="term" value="F:beta-N-acetylhexosaminidase activity"/>
    <property type="evidence" value="ECO:0007669"/>
    <property type="project" value="UniProtKB-EC"/>
</dbReference>
<dbReference type="InterPro" id="IPR036881">
    <property type="entry name" value="Glyco_hydro_3_C_sf"/>
</dbReference>
<dbReference type="InterPro" id="IPR036962">
    <property type="entry name" value="Glyco_hydro_3_N_sf"/>
</dbReference>
<proteinExistence type="inferred from homology"/>
<accession>A0A9D7XFV8</accession>
<protein>
    <recommendedName>
        <fullName evidence="3">beta-N-acetylhexosaminidase</fullName>
        <ecNumber evidence="3">3.2.1.52</ecNumber>
    </recommendedName>
</protein>
<organism evidence="8 9">
    <name type="scientific">Candidatus Defluviibacterium haderslevense</name>
    <dbReference type="NCBI Taxonomy" id="2981993"/>
    <lineage>
        <taxon>Bacteria</taxon>
        <taxon>Pseudomonadati</taxon>
        <taxon>Bacteroidota</taxon>
        <taxon>Saprospiria</taxon>
        <taxon>Saprospirales</taxon>
        <taxon>Saprospiraceae</taxon>
        <taxon>Candidatus Defluviibacterium</taxon>
    </lineage>
</organism>
<dbReference type="Pfam" id="PF00933">
    <property type="entry name" value="Glyco_hydro_3"/>
    <property type="match status" value="1"/>
</dbReference>
<evidence type="ECO:0000259" key="6">
    <source>
        <dbReference type="Pfam" id="PF00144"/>
    </source>
</evidence>
<name>A0A9D7XFV8_9BACT</name>
<comment type="catalytic activity">
    <reaction evidence="1">
        <text>Hydrolysis of terminal non-reducing N-acetyl-D-hexosamine residues in N-acetyl-beta-D-hexosaminides.</text>
        <dbReference type="EC" id="3.2.1.52"/>
    </reaction>
</comment>
<dbReference type="Pfam" id="PF00144">
    <property type="entry name" value="Beta-lactamase"/>
    <property type="match status" value="1"/>
</dbReference>
<dbReference type="PANTHER" id="PTHR30480:SF13">
    <property type="entry name" value="BETA-HEXOSAMINIDASE"/>
    <property type="match status" value="1"/>
</dbReference>
<dbReference type="GO" id="GO:0005975">
    <property type="term" value="P:carbohydrate metabolic process"/>
    <property type="evidence" value="ECO:0007669"/>
    <property type="project" value="InterPro"/>
</dbReference>
<dbReference type="InterPro" id="IPR012338">
    <property type="entry name" value="Beta-lactam/transpept-like"/>
</dbReference>
<dbReference type="Gene3D" id="3.40.710.10">
    <property type="entry name" value="DD-peptidase/beta-lactamase superfamily"/>
    <property type="match status" value="1"/>
</dbReference>
<dbReference type="InterPro" id="IPR001764">
    <property type="entry name" value="Glyco_hydro_3_N"/>
</dbReference>
<dbReference type="SUPFAM" id="SSF56601">
    <property type="entry name" value="beta-lactamase/transpeptidase-like"/>
    <property type="match status" value="1"/>
</dbReference>
<dbReference type="GO" id="GO:0009254">
    <property type="term" value="P:peptidoglycan turnover"/>
    <property type="evidence" value="ECO:0007669"/>
    <property type="project" value="TreeGrafter"/>
</dbReference>
<sequence>MKPVRLLFFLMLHHISGFSQTPESLWIKNTLDSMTLDEKIGQLFIVRAYGNNDTNAITALRETISKYNVGGLCFFQGSADIQAKLTNEYQQLSKYPLLISMDAEWGLGMRLKSDGFSFPKQLTLGAIQNNHLIYDTGLNMASHLKRMGVHLNFAPVLDINNNPSNPVINERSFGENKLNVTSKSYLFMQGLQDGGVMACAKHFPGHGNTDVDSHLDLPIINSSRKELDSIELYPFQVITKLNIASVMVAHLSIPSLDSCVNMPCSLSPYIINSILRKEYHYDGLVITDALEMKGVTKNFTAGELELNAFKAGNDVLLLSEKLPEAINRIKTAILSGEISELELDEKVKRILTAKAHCGLMNFIPIKLEEIVKDINKPKSYALKDKLYRNAITLIKDDFNAVPIREIPQKIVTISVGVTSRTNFQKRISSYCKTTEFVLNKEQGLSEEMRTQIEKADLVIFSLHKLNYKKSDRYGLSSISKQIFEEFGQNKRVIITVFGSPYVVSDFESLSAIMLAYEDTELVQDIAAQLLFGTDPIRGYLPVTISKTLQQGKSIKRPSLMRLGYAIPESTQLNSDTLASIRNIVNQIILSKAAPGCQVLVAKDNKIVFNEAFGTLDYQALDSVHLNTLYDIASLTKIMATVPALMTLEDDGKLDYQKPFANYLPSFKNTNKEKLTIKDFLLHQGQLVSWIPFYKSTLVAPDTLNILDYEYYKFSKSDTFGIHVADQLFLRSDIIDTIKSKILMSKLHDQKKYLYSDLGFYFIPELIQSLTGNSFVDYLNTSIYNPLHIERLTYQPLQHGYQLNEIAPTEEDSYFRHQRIQGYVHDMGAAMMNGISGHAGLFSNSQSLAVIMQCYLNLGYYGGREYFSSNQVRKFTGRDAEFSRRGLGFDLKELNTTDIPYVSSLSSDATYGHQGFTGTCMWADPVNNILFIFLSNRTYPDGKINLLHKYRYRTQIQDIIYKARMVL</sequence>
<dbReference type="Gene3D" id="3.20.20.300">
    <property type="entry name" value="Glycoside hydrolase, family 3, N-terminal domain"/>
    <property type="match status" value="1"/>
</dbReference>
<evidence type="ECO:0000259" key="7">
    <source>
        <dbReference type="Pfam" id="PF00933"/>
    </source>
</evidence>
<dbReference type="SUPFAM" id="SSF51445">
    <property type="entry name" value="(Trans)glycosidases"/>
    <property type="match status" value="1"/>
</dbReference>